<evidence type="ECO:0000256" key="11">
    <source>
        <dbReference type="ARBA" id="ARBA00044330"/>
    </source>
</evidence>
<keyword evidence="6" id="KW-0808">Transferase</keyword>
<dbReference type="PANTHER" id="PTHR30160:SF1">
    <property type="entry name" value="LIPOPOLYSACCHARIDE 1,2-N-ACETYLGLUCOSAMINETRANSFERASE-RELATED"/>
    <property type="match status" value="1"/>
</dbReference>
<dbReference type="Pfam" id="PF01075">
    <property type="entry name" value="Glyco_transf_9"/>
    <property type="match status" value="1"/>
</dbReference>
<dbReference type="OrthoDB" id="9797795at2"/>
<dbReference type="InterPro" id="IPR002201">
    <property type="entry name" value="Glyco_trans_9"/>
</dbReference>
<keyword evidence="7" id="KW-0448">Lipopolysaccharide biosynthesis</keyword>
<keyword evidence="4" id="KW-0997">Cell inner membrane</keyword>
<dbReference type="eggNOG" id="COG0859">
    <property type="taxonomic scope" value="Bacteria"/>
</dbReference>
<dbReference type="FunCoup" id="F8A950">
    <property type="interactions" value="162"/>
</dbReference>
<dbReference type="HOGENOM" id="CLU_038371_0_0_0"/>
<protein>
    <recommendedName>
        <fullName evidence="10">Lipopolysaccharide heptosyltransferase 1</fullName>
        <ecNumber evidence="9">2.4.99.23</ecNumber>
    </recommendedName>
    <alternativeName>
        <fullName evidence="11">ADP-heptose:lipopolysaccharide heptosyltransferase I</fullName>
    </alternativeName>
</protein>
<evidence type="ECO:0000256" key="8">
    <source>
        <dbReference type="ARBA" id="ARBA00023136"/>
    </source>
</evidence>
<evidence type="ECO:0000313" key="13">
    <source>
        <dbReference type="EMBL" id="AEH45178.1"/>
    </source>
</evidence>
<sequence length="331" mass="37701">MKILIVKLSSLGDIVHALPVLSALKKNGAEVDWIVEEEFSRLLEGHPYIDRLLVWPRKRILRELRQKNFANLYLWKNLIKELRTKHYDVVIDLQGLLKSGIIVGLARGRCKLGFANHREGSPFFYNFKLPPYDPDEHAIWRYLKVLKYMGQPIEKIEFSFPPLPPLKPLREKFNLPTNYVVFIPCTRWSTKYWTKRGWVKLSETFESHGLLPVFVGSKNDQDYVNSLINGSHGVSLCGKTDLQELASVLAGAKLVVSVDTGPLHLAAALKTPVIALFGPTAPWRTGPLGDKHQVLYKKLNCSPCFLKECENKTCMKNITPEEVWTAAQKII</sequence>
<dbReference type="GO" id="GO:0008713">
    <property type="term" value="F:ADP-heptose-lipopolysaccharide heptosyltransferase activity"/>
    <property type="evidence" value="ECO:0007669"/>
    <property type="project" value="TreeGrafter"/>
</dbReference>
<keyword evidence="3" id="KW-1003">Cell membrane</keyword>
<dbReference type="Gene3D" id="3.40.50.2000">
    <property type="entry name" value="Glycogen Phosphorylase B"/>
    <property type="match status" value="2"/>
</dbReference>
<dbReference type="GO" id="GO:0009244">
    <property type="term" value="P:lipopolysaccharide core region biosynthetic process"/>
    <property type="evidence" value="ECO:0007669"/>
    <property type="project" value="InterPro"/>
</dbReference>
<dbReference type="NCBIfam" id="TIGR02193">
    <property type="entry name" value="heptsyl_trn_I"/>
    <property type="match status" value="1"/>
</dbReference>
<evidence type="ECO:0000256" key="9">
    <source>
        <dbReference type="ARBA" id="ARBA00044041"/>
    </source>
</evidence>
<dbReference type="InParanoid" id="F8A950"/>
<dbReference type="Proteomes" id="UP000006793">
    <property type="component" value="Chromosome"/>
</dbReference>
<evidence type="ECO:0000256" key="4">
    <source>
        <dbReference type="ARBA" id="ARBA00022519"/>
    </source>
</evidence>
<reference evidence="13 14" key="2">
    <citation type="journal article" date="2012" name="Stand. Genomic Sci.">
        <title>Complete genome sequence of the thermophilic sulfate-reducing ocean bacterium Thermodesulfatator indicus type strain (CIR29812(T)).</title>
        <authorList>
            <person name="Anderson I."/>
            <person name="Saunders E."/>
            <person name="Lapidus A."/>
            <person name="Nolan M."/>
            <person name="Lucas S."/>
            <person name="Tice H."/>
            <person name="Del Rio T.G."/>
            <person name="Cheng J.F."/>
            <person name="Han C."/>
            <person name="Tapia R."/>
            <person name="Goodwin L.A."/>
            <person name="Pitluck S."/>
            <person name="Liolios K."/>
            <person name="Mavromatis K."/>
            <person name="Pagani I."/>
            <person name="Ivanova N."/>
            <person name="Mikhailova N."/>
            <person name="Pati A."/>
            <person name="Chen A."/>
            <person name="Palaniappan K."/>
            <person name="Land M."/>
            <person name="Hauser L."/>
            <person name="Jeffries C.D."/>
            <person name="Chang Y.J."/>
            <person name="Brambilla E.M."/>
            <person name="Rohde M."/>
            <person name="Spring S."/>
            <person name="Goker M."/>
            <person name="Detter J.C."/>
            <person name="Woyke T."/>
            <person name="Bristow J."/>
            <person name="Eisen J.A."/>
            <person name="Markowitz V."/>
            <person name="Hugenholtz P."/>
            <person name="Kyrpides N.C."/>
            <person name="Klenk H.P."/>
        </authorList>
    </citation>
    <scope>NUCLEOTIDE SEQUENCE [LARGE SCALE GENOMIC DNA]</scope>
    <source>
        <strain evidence="14">DSM 15286 / JCM 11887 / CIR29812</strain>
    </source>
</reference>
<dbReference type="EMBL" id="CP002683">
    <property type="protein sequence ID" value="AEH45178.1"/>
    <property type="molecule type" value="Genomic_DNA"/>
</dbReference>
<keyword evidence="5" id="KW-0328">Glycosyltransferase</keyword>
<dbReference type="RefSeq" id="WP_013907920.1">
    <property type="nucleotide sequence ID" value="NC_015681.1"/>
</dbReference>
<evidence type="ECO:0000256" key="3">
    <source>
        <dbReference type="ARBA" id="ARBA00022475"/>
    </source>
</evidence>
<dbReference type="InterPro" id="IPR011908">
    <property type="entry name" value="LipoPS_heptosylTferase-I"/>
</dbReference>
<evidence type="ECO:0000256" key="10">
    <source>
        <dbReference type="ARBA" id="ARBA00044190"/>
    </source>
</evidence>
<dbReference type="InterPro" id="IPR051199">
    <property type="entry name" value="LPS_LOS_Heptosyltrfase"/>
</dbReference>
<organism evidence="13 14">
    <name type="scientific">Thermodesulfatator indicus (strain DSM 15286 / JCM 11887 / CIR29812)</name>
    <dbReference type="NCBI Taxonomy" id="667014"/>
    <lineage>
        <taxon>Bacteria</taxon>
        <taxon>Pseudomonadati</taxon>
        <taxon>Thermodesulfobacteriota</taxon>
        <taxon>Thermodesulfobacteria</taxon>
        <taxon>Thermodesulfobacteriales</taxon>
        <taxon>Thermodesulfatatoraceae</taxon>
        <taxon>Thermodesulfatator</taxon>
    </lineage>
</organism>
<evidence type="ECO:0000313" key="14">
    <source>
        <dbReference type="Proteomes" id="UP000006793"/>
    </source>
</evidence>
<comment type="catalytic activity">
    <reaction evidence="12">
        <text>an alpha-Kdo-(2-&gt;4)-alpha-Kdo-(2-&gt;6)-lipid A + ADP-L-glycero-beta-D-manno-heptose = an L-alpha-D-Hep-(1-&gt;5)-[alpha-Kdo-(2-&gt;4)]-alpha-Kdo-(2-&gt;6)-lipid A + ADP + H(+)</text>
        <dbReference type="Rhea" id="RHEA:74067"/>
        <dbReference type="ChEBI" id="CHEBI:15378"/>
        <dbReference type="ChEBI" id="CHEBI:61506"/>
        <dbReference type="ChEBI" id="CHEBI:176431"/>
        <dbReference type="ChEBI" id="CHEBI:193068"/>
        <dbReference type="ChEBI" id="CHEBI:456216"/>
        <dbReference type="EC" id="2.4.99.23"/>
    </reaction>
</comment>
<dbReference type="EC" id="2.4.99.23" evidence="9"/>
<dbReference type="CDD" id="cd03789">
    <property type="entry name" value="GT9_LPS_heptosyltransferase"/>
    <property type="match status" value="1"/>
</dbReference>
<dbReference type="PANTHER" id="PTHR30160">
    <property type="entry name" value="TETRAACYLDISACCHARIDE 4'-KINASE-RELATED"/>
    <property type="match status" value="1"/>
</dbReference>
<accession>F8A950</accession>
<name>F8A950_THEID</name>
<dbReference type="KEGG" id="tid:Thein_1311"/>
<dbReference type="AlphaFoldDB" id="F8A950"/>
<dbReference type="GO" id="GO:0005886">
    <property type="term" value="C:plasma membrane"/>
    <property type="evidence" value="ECO:0007669"/>
    <property type="project" value="UniProtKB-SubCell"/>
</dbReference>
<dbReference type="STRING" id="667014.Thein_1311"/>
<keyword evidence="14" id="KW-1185">Reference proteome</keyword>
<evidence type="ECO:0000256" key="5">
    <source>
        <dbReference type="ARBA" id="ARBA00022676"/>
    </source>
</evidence>
<dbReference type="PATRIC" id="fig|667014.3.peg.1349"/>
<evidence type="ECO:0000256" key="7">
    <source>
        <dbReference type="ARBA" id="ARBA00022985"/>
    </source>
</evidence>
<dbReference type="SUPFAM" id="SSF53756">
    <property type="entry name" value="UDP-Glycosyltransferase/glycogen phosphorylase"/>
    <property type="match status" value="1"/>
</dbReference>
<keyword evidence="8" id="KW-0472">Membrane</keyword>
<evidence type="ECO:0000256" key="6">
    <source>
        <dbReference type="ARBA" id="ARBA00022679"/>
    </source>
</evidence>
<proteinExistence type="predicted"/>
<comment type="subcellular location">
    <subcellularLocation>
        <location evidence="1">Cell inner membrane</location>
        <topology evidence="1">Peripheral membrane protein</topology>
        <orientation evidence="1">Cytoplasmic side</orientation>
    </subcellularLocation>
</comment>
<comment type="pathway">
    <text evidence="2">Bacterial outer membrane biogenesis; LPS core biosynthesis.</text>
</comment>
<reference evidence="14" key="1">
    <citation type="submission" date="2011-04" db="EMBL/GenBank/DDBJ databases">
        <title>The complete genome of Thermodesulfatator indicus DSM 15286.</title>
        <authorList>
            <person name="Lucas S."/>
            <person name="Copeland A."/>
            <person name="Lapidus A."/>
            <person name="Bruce D."/>
            <person name="Goodwin L."/>
            <person name="Pitluck S."/>
            <person name="Peters L."/>
            <person name="Kyrpides N."/>
            <person name="Mavromatis K."/>
            <person name="Pagani I."/>
            <person name="Ivanova N."/>
            <person name="Saunders L."/>
            <person name="Detter J.C."/>
            <person name="Tapia R."/>
            <person name="Han C."/>
            <person name="Land M."/>
            <person name="Hauser L."/>
            <person name="Markowitz V."/>
            <person name="Cheng J.-F."/>
            <person name="Hugenholtz P."/>
            <person name="Woyke T."/>
            <person name="Wu D."/>
            <person name="Spring S."/>
            <person name="Schroeder M."/>
            <person name="Brambilla E."/>
            <person name="Klenk H.-P."/>
            <person name="Eisen J.A."/>
        </authorList>
    </citation>
    <scope>NUCLEOTIDE SEQUENCE [LARGE SCALE GENOMIC DNA]</scope>
    <source>
        <strain evidence="14">DSM 15286 / JCM 11887 / CIR29812</strain>
    </source>
</reference>
<dbReference type="PaxDb" id="667014-Thein_1311"/>
<evidence type="ECO:0000256" key="2">
    <source>
        <dbReference type="ARBA" id="ARBA00004713"/>
    </source>
</evidence>
<dbReference type="GO" id="GO:0005829">
    <property type="term" value="C:cytosol"/>
    <property type="evidence" value="ECO:0007669"/>
    <property type="project" value="TreeGrafter"/>
</dbReference>
<gene>
    <name evidence="13" type="ordered locus">Thein_1311</name>
</gene>
<evidence type="ECO:0000256" key="12">
    <source>
        <dbReference type="ARBA" id="ARBA00049201"/>
    </source>
</evidence>
<evidence type="ECO:0000256" key="1">
    <source>
        <dbReference type="ARBA" id="ARBA00004515"/>
    </source>
</evidence>